<gene>
    <name evidence="2" type="ORF">B0T24DRAFT_498530</name>
</gene>
<dbReference type="Proteomes" id="UP001287356">
    <property type="component" value="Unassembled WGS sequence"/>
</dbReference>
<feature type="transmembrane region" description="Helical" evidence="1">
    <location>
        <begin position="243"/>
        <end position="262"/>
    </location>
</feature>
<feature type="non-terminal residue" evidence="2">
    <location>
        <position position="388"/>
    </location>
</feature>
<feature type="non-terminal residue" evidence="2">
    <location>
        <position position="1"/>
    </location>
</feature>
<feature type="transmembrane region" description="Helical" evidence="1">
    <location>
        <begin position="127"/>
        <end position="151"/>
    </location>
</feature>
<dbReference type="PANTHER" id="PTHR37577">
    <property type="entry name" value="INTEGRAL MEMBRANE PROTEIN"/>
    <property type="match status" value="1"/>
</dbReference>
<feature type="transmembrane region" description="Helical" evidence="1">
    <location>
        <begin position="366"/>
        <end position="387"/>
    </location>
</feature>
<proteinExistence type="predicted"/>
<accession>A0AAE0NFI4</accession>
<keyword evidence="1" id="KW-0812">Transmembrane</keyword>
<keyword evidence="1" id="KW-0472">Membrane</keyword>
<reference evidence="2" key="1">
    <citation type="journal article" date="2023" name="Mol. Phylogenet. Evol.">
        <title>Genome-scale phylogeny and comparative genomics of the fungal order Sordariales.</title>
        <authorList>
            <person name="Hensen N."/>
            <person name="Bonometti L."/>
            <person name="Westerberg I."/>
            <person name="Brannstrom I.O."/>
            <person name="Guillou S."/>
            <person name="Cros-Aarteil S."/>
            <person name="Calhoun S."/>
            <person name="Haridas S."/>
            <person name="Kuo A."/>
            <person name="Mondo S."/>
            <person name="Pangilinan J."/>
            <person name="Riley R."/>
            <person name="LaButti K."/>
            <person name="Andreopoulos B."/>
            <person name="Lipzen A."/>
            <person name="Chen C."/>
            <person name="Yan M."/>
            <person name="Daum C."/>
            <person name="Ng V."/>
            <person name="Clum A."/>
            <person name="Steindorff A."/>
            <person name="Ohm R.A."/>
            <person name="Martin F."/>
            <person name="Silar P."/>
            <person name="Natvig D.O."/>
            <person name="Lalanne C."/>
            <person name="Gautier V."/>
            <person name="Ament-Velasquez S.L."/>
            <person name="Kruys A."/>
            <person name="Hutchinson M.I."/>
            <person name="Powell A.J."/>
            <person name="Barry K."/>
            <person name="Miller A.N."/>
            <person name="Grigoriev I.V."/>
            <person name="Debuchy R."/>
            <person name="Gladieux P."/>
            <person name="Hiltunen Thoren M."/>
            <person name="Johannesson H."/>
        </authorList>
    </citation>
    <scope>NUCLEOTIDE SEQUENCE</scope>
    <source>
        <strain evidence="2">CBS 958.72</strain>
    </source>
</reference>
<sequence length="388" mass="43164">EPYADVAGPGVLTGYLGTAWICVVLVLIHYFLIFDPSQDPFELPAGGNSTRRWVANPIDALFKTMVETVFGSLSPTGQPPALQWMRRNPKLQAAFDKVILAMCDVQIVTGLGILVSGCADLGHGISAYHFLLVGLVAWFSNLTHIAGLTVLRRYLHRRPFEKWIRLSLMIILSVMLLTAIGPTLFFNWPAWRSQDDNQGEDQEQRQGSAGLPGSYAICFFSPQRAIEWHYAVTDVSLEASSSFQSVLISMLLLVFSLGSRVIKLQSSLSNAVKKARGAVSNKYKAYLRRVYGIEPPSMERKPRVKPLWLKRALFCSQMTNMLMLRIYADLLGSSLSDIYWLLVSAIWGTIKLFLAKQSVVIDEDSWAFGQILPAFLLVAPLLTTAGVF</sequence>
<keyword evidence="3" id="KW-1185">Reference proteome</keyword>
<dbReference type="EMBL" id="JAULSN010000002">
    <property type="protein sequence ID" value="KAK3380562.1"/>
    <property type="molecule type" value="Genomic_DNA"/>
</dbReference>
<evidence type="ECO:0000313" key="3">
    <source>
        <dbReference type="Proteomes" id="UP001287356"/>
    </source>
</evidence>
<organism evidence="2 3">
    <name type="scientific">Lasiosphaeria ovina</name>
    <dbReference type="NCBI Taxonomy" id="92902"/>
    <lineage>
        <taxon>Eukaryota</taxon>
        <taxon>Fungi</taxon>
        <taxon>Dikarya</taxon>
        <taxon>Ascomycota</taxon>
        <taxon>Pezizomycotina</taxon>
        <taxon>Sordariomycetes</taxon>
        <taxon>Sordariomycetidae</taxon>
        <taxon>Sordariales</taxon>
        <taxon>Lasiosphaeriaceae</taxon>
        <taxon>Lasiosphaeria</taxon>
    </lineage>
</organism>
<feature type="transmembrane region" description="Helical" evidence="1">
    <location>
        <begin position="338"/>
        <end position="354"/>
    </location>
</feature>
<protein>
    <submittedName>
        <fullName evidence="2">Uncharacterized protein</fullName>
    </submittedName>
</protein>
<evidence type="ECO:0000313" key="2">
    <source>
        <dbReference type="EMBL" id="KAK3380562.1"/>
    </source>
</evidence>
<reference evidence="2" key="2">
    <citation type="submission" date="2023-06" db="EMBL/GenBank/DDBJ databases">
        <authorList>
            <consortium name="Lawrence Berkeley National Laboratory"/>
            <person name="Haridas S."/>
            <person name="Hensen N."/>
            <person name="Bonometti L."/>
            <person name="Westerberg I."/>
            <person name="Brannstrom I.O."/>
            <person name="Guillou S."/>
            <person name="Cros-Aarteil S."/>
            <person name="Calhoun S."/>
            <person name="Kuo A."/>
            <person name="Mondo S."/>
            <person name="Pangilinan J."/>
            <person name="Riley R."/>
            <person name="Labutti K."/>
            <person name="Andreopoulos B."/>
            <person name="Lipzen A."/>
            <person name="Chen C."/>
            <person name="Yanf M."/>
            <person name="Daum C."/>
            <person name="Ng V."/>
            <person name="Clum A."/>
            <person name="Steindorff A."/>
            <person name="Ohm R."/>
            <person name="Martin F."/>
            <person name="Silar P."/>
            <person name="Natvig D."/>
            <person name="Lalanne C."/>
            <person name="Gautier V."/>
            <person name="Ament-Velasquez S.L."/>
            <person name="Kruys A."/>
            <person name="Hutchinson M.I."/>
            <person name="Powell A.J."/>
            <person name="Barry K."/>
            <person name="Miller A.N."/>
            <person name="Grigoriev I.V."/>
            <person name="Debuchy R."/>
            <person name="Gladieux P."/>
            <person name="Thoren M.H."/>
            <person name="Johannesson H."/>
        </authorList>
    </citation>
    <scope>NUCLEOTIDE SEQUENCE</scope>
    <source>
        <strain evidence="2">CBS 958.72</strain>
    </source>
</reference>
<dbReference type="InterPro" id="IPR053018">
    <property type="entry name" value="Elsinochrome_Biosynth-Asso"/>
</dbReference>
<comment type="caution">
    <text evidence="2">The sequence shown here is derived from an EMBL/GenBank/DDBJ whole genome shotgun (WGS) entry which is preliminary data.</text>
</comment>
<keyword evidence="1" id="KW-1133">Transmembrane helix</keyword>
<feature type="transmembrane region" description="Helical" evidence="1">
    <location>
        <begin position="12"/>
        <end position="33"/>
    </location>
</feature>
<feature type="transmembrane region" description="Helical" evidence="1">
    <location>
        <begin position="163"/>
        <end position="186"/>
    </location>
</feature>
<name>A0AAE0NFI4_9PEZI</name>
<dbReference type="PANTHER" id="PTHR37577:SF1">
    <property type="entry name" value="INTEGRAL MEMBRANE PROTEIN"/>
    <property type="match status" value="1"/>
</dbReference>
<evidence type="ECO:0000256" key="1">
    <source>
        <dbReference type="SAM" id="Phobius"/>
    </source>
</evidence>
<dbReference type="AlphaFoldDB" id="A0AAE0NFI4"/>